<sequence length="55" mass="5972">MQQIIVVLIFVAAAFYLGRLIYNQFKSKSSCATGCGKCGAVDFAAIEKELKKKGL</sequence>
<protein>
    <submittedName>
        <fullName evidence="1">FeoB-associated Cys-rich membrane protein</fullName>
    </submittedName>
</protein>
<keyword evidence="2" id="KW-1185">Reference proteome</keyword>
<gene>
    <name evidence="1" type="ORF">KK060_13380</name>
</gene>
<comment type="caution">
    <text evidence="1">The sequence shown here is derived from an EMBL/GenBank/DDBJ whole genome shotgun (WGS) entry which is preliminary data.</text>
</comment>
<accession>A0ABS5VS68</accession>
<evidence type="ECO:0000313" key="1">
    <source>
        <dbReference type="EMBL" id="MBT1704280.1"/>
    </source>
</evidence>
<proteinExistence type="predicted"/>
<dbReference type="EMBL" id="JAHESD010000028">
    <property type="protein sequence ID" value="MBT1704280.1"/>
    <property type="molecule type" value="Genomic_DNA"/>
</dbReference>
<evidence type="ECO:0000313" key="2">
    <source>
        <dbReference type="Proteomes" id="UP000772618"/>
    </source>
</evidence>
<name>A0ABS5VS68_9BACT</name>
<organism evidence="1 2">
    <name type="scientific">Chryseosolibacter indicus</name>
    <dbReference type="NCBI Taxonomy" id="2782351"/>
    <lineage>
        <taxon>Bacteria</taxon>
        <taxon>Pseudomonadati</taxon>
        <taxon>Bacteroidota</taxon>
        <taxon>Cytophagia</taxon>
        <taxon>Cytophagales</taxon>
        <taxon>Chryseotaleaceae</taxon>
        <taxon>Chryseosolibacter</taxon>
    </lineage>
</organism>
<dbReference type="Proteomes" id="UP000772618">
    <property type="component" value="Unassembled WGS sequence"/>
</dbReference>
<dbReference type="Pfam" id="PF12669">
    <property type="entry name" value="FeoB_associated"/>
    <property type="match status" value="1"/>
</dbReference>
<reference evidence="1 2" key="1">
    <citation type="submission" date="2021-05" db="EMBL/GenBank/DDBJ databases">
        <title>A Polyphasic approach of four new species of the genus Ohtaekwangia: Ohtaekwangia histidinii sp. nov., Ohtaekwangia cretensis sp. nov., Ohtaekwangia indiensis sp. nov., Ohtaekwangia reichenbachii sp. nov. from diverse environment.</title>
        <authorList>
            <person name="Octaviana S."/>
        </authorList>
    </citation>
    <scope>NUCLEOTIDE SEQUENCE [LARGE SCALE GENOMIC DNA]</scope>
    <source>
        <strain evidence="1 2">PWU20</strain>
    </source>
</reference>